<name>A0AAQ3WXB6_PASNO</name>
<reference evidence="1 2" key="1">
    <citation type="submission" date="2024-02" db="EMBL/GenBank/DDBJ databases">
        <title>High-quality chromosome-scale genome assembly of Pensacola bahiagrass (Paspalum notatum Flugge var. saurae).</title>
        <authorList>
            <person name="Vega J.M."/>
            <person name="Podio M."/>
            <person name="Orjuela J."/>
            <person name="Siena L.A."/>
            <person name="Pessino S.C."/>
            <person name="Combes M.C."/>
            <person name="Mariac C."/>
            <person name="Albertini E."/>
            <person name="Pupilli F."/>
            <person name="Ortiz J.P.A."/>
            <person name="Leblanc O."/>
        </authorList>
    </citation>
    <scope>NUCLEOTIDE SEQUENCE [LARGE SCALE GENOMIC DNA]</scope>
    <source>
        <strain evidence="1">R1</strain>
        <tissue evidence="1">Leaf</tissue>
    </source>
</reference>
<sequence>MRGDTALRQQRRPRRTAAACRSGLWASTPTQKNAPKAIAAMAFTAMSSVCFVEKIASVEPQWRASIGPHSFGFPSKLELGNVLIWPVFGIGPSKSLLEILKLERKCRLFSSVGISPVRWLLDKSSASRFARLQIDCGIGPSEMSAFNWPISLGITPLKLFIPKSSVVEKDTGMRNCRSSKAFRATLSAFSIGMSTKAVGISPILETINSVILWHGLVEEVVPNKQGGQMLSGIVPLKSFRKRSKVFKLRNLVKLTLLSSPLKLLFLRSMIMRFVQLLRVDGSPPDMLLSSKWSSSNLLTSPMETGMIKAHQICELADAADGTFKLIIRKREVLQQGKIEEFIRNGTSKIVVPCGERYQHGAITNTLKLLLLALSAIRLFITSQVVDGNSPVSKLLETFSICRGRRVEDLSSCKFPLRRLKLMSRTMMLLEDSSSIGMPPDSWLLDRFKRTSPVIPSHLQQSVSFSHEPVRPPSSESAATNWSNEFLEANDRFITSAGINSGMANLLVLRLHEGCDLTELAVKINKTRHLAVFPLAVWARKCIDKIHRSFLWKGKAESNGGHCLVSWPLVSKPKALGGLGVLNIDKFGRALRLRWLWKDWMG</sequence>
<organism evidence="1 2">
    <name type="scientific">Paspalum notatum var. saurae</name>
    <dbReference type="NCBI Taxonomy" id="547442"/>
    <lineage>
        <taxon>Eukaryota</taxon>
        <taxon>Viridiplantae</taxon>
        <taxon>Streptophyta</taxon>
        <taxon>Embryophyta</taxon>
        <taxon>Tracheophyta</taxon>
        <taxon>Spermatophyta</taxon>
        <taxon>Magnoliopsida</taxon>
        <taxon>Liliopsida</taxon>
        <taxon>Poales</taxon>
        <taxon>Poaceae</taxon>
        <taxon>PACMAD clade</taxon>
        <taxon>Panicoideae</taxon>
        <taxon>Andropogonodae</taxon>
        <taxon>Paspaleae</taxon>
        <taxon>Paspalinae</taxon>
        <taxon>Paspalum</taxon>
    </lineage>
</organism>
<proteinExistence type="predicted"/>
<dbReference type="EMBL" id="CP144749">
    <property type="protein sequence ID" value="WVZ77847.1"/>
    <property type="molecule type" value="Genomic_DNA"/>
</dbReference>
<evidence type="ECO:0000313" key="1">
    <source>
        <dbReference type="EMBL" id="WVZ77847.1"/>
    </source>
</evidence>
<gene>
    <name evidence="1" type="ORF">U9M48_025662</name>
</gene>
<accession>A0AAQ3WXB6</accession>
<keyword evidence="2" id="KW-1185">Reference proteome</keyword>
<evidence type="ECO:0000313" key="2">
    <source>
        <dbReference type="Proteomes" id="UP001341281"/>
    </source>
</evidence>
<dbReference type="Proteomes" id="UP001341281">
    <property type="component" value="Chromosome 05"/>
</dbReference>
<protein>
    <submittedName>
        <fullName evidence="1">Uncharacterized protein</fullName>
    </submittedName>
</protein>
<dbReference type="AlphaFoldDB" id="A0AAQ3WXB6"/>